<sequence length="353" mass="38810">MNQTFIACFFSPRTRTRARANAEAIARAAMDVTHVERTRAVARALVADVGRMARALRARGAATRDAGRRATTEAYGHHCYLDASTIGAAAGTGVFVRGNVGAGRVVATYPGLTYVGSAVRYMKGYPRVGVNNEYLMARSDGCVIDGKPWGRGSDEGDGFGDWPGSPVKLTEEEEREADGGSFFTRLLRPRLPRERRERLLAECMSLERDNPYACAHFANHPPEGTSPNVIVATVDIPSDPDTRRYVPNVNIEPDDGDKSSESVWSIIRDGERTIGERVRDVSASLFGEDADKPKAKSTEPTSGDGSIRTLVLVATRDIEDGEEIFLNYRLSTHVTPPSWYTRVDPEEDDRRWA</sequence>
<organism evidence="2 3">
    <name type="scientific">Ostreococcus tauri</name>
    <name type="common">Marine green alga</name>
    <dbReference type="NCBI Taxonomy" id="70448"/>
    <lineage>
        <taxon>Eukaryota</taxon>
        <taxon>Viridiplantae</taxon>
        <taxon>Chlorophyta</taxon>
        <taxon>Mamiellophyceae</taxon>
        <taxon>Mamiellales</taxon>
        <taxon>Bathycoccaceae</taxon>
        <taxon>Ostreococcus</taxon>
    </lineage>
</organism>
<dbReference type="InterPro" id="IPR046341">
    <property type="entry name" value="SET_dom_sf"/>
</dbReference>
<feature type="domain" description="SET" evidence="1">
    <location>
        <begin position="202"/>
        <end position="329"/>
    </location>
</feature>
<keyword evidence="3" id="KW-1185">Reference proteome</keyword>
<dbReference type="FunCoup" id="A0A096P9V0">
    <property type="interactions" value="335"/>
</dbReference>
<dbReference type="EMBL" id="CAID01000015">
    <property type="protein sequence ID" value="CEG01713.1"/>
    <property type="molecule type" value="Genomic_DNA"/>
</dbReference>
<dbReference type="PANTHER" id="PTHR33524">
    <property type="entry name" value="C5ORF35"/>
    <property type="match status" value="1"/>
</dbReference>
<dbReference type="InterPro" id="IPR001214">
    <property type="entry name" value="SET_dom"/>
</dbReference>
<proteinExistence type="predicted"/>
<dbReference type="Proteomes" id="UP000009170">
    <property type="component" value="Unassembled WGS sequence"/>
</dbReference>
<dbReference type="PROSITE" id="PS50280">
    <property type="entry name" value="SET"/>
    <property type="match status" value="1"/>
</dbReference>
<dbReference type="PANTHER" id="PTHR33524:SF1">
    <property type="entry name" value="SET DOMAIN-CONTAINING PROTEIN"/>
    <property type="match status" value="1"/>
</dbReference>
<dbReference type="AlphaFoldDB" id="A0A096P9V0"/>
<reference evidence="2 3" key="2">
    <citation type="journal article" date="2014" name="BMC Genomics">
        <title>An improved genome of the model marine alga Ostreococcus tauri unfolds by assessing Illumina de novo assemblies.</title>
        <authorList>
            <person name="Blanc-Mathieu R."/>
            <person name="Verhelst B."/>
            <person name="Derelle E."/>
            <person name="Rombauts S."/>
            <person name="Bouget F.Y."/>
            <person name="Carre I."/>
            <person name="Chateau A."/>
            <person name="Eyre-Walker A."/>
            <person name="Grimsley N."/>
            <person name="Moreau H."/>
            <person name="Piegu B."/>
            <person name="Rivals E."/>
            <person name="Schackwitz W."/>
            <person name="Van de Peer Y."/>
            <person name="Piganeau G."/>
        </authorList>
    </citation>
    <scope>NUCLEOTIDE SEQUENCE [LARGE SCALE GENOMIC DNA]</scope>
    <source>
        <strain evidence="3">OTTH 0595 / CCAP 157/2 / RCC745</strain>
    </source>
</reference>
<reference evidence="3" key="1">
    <citation type="journal article" date="2006" name="Proc. Natl. Acad. Sci. U.S.A.">
        <title>Genome analysis of the smallest free-living eukaryote Ostreococcus tauri unveils many unique features.</title>
        <authorList>
            <person name="Derelle E."/>
            <person name="Ferraz C."/>
            <person name="Rombauts S."/>
            <person name="Rouze P."/>
            <person name="Worden A.Z."/>
            <person name="Robbens S."/>
            <person name="Partensky F."/>
            <person name="Degroeve S."/>
            <person name="Echeynie S."/>
            <person name="Cooke R."/>
            <person name="Saeys Y."/>
            <person name="Wuyts J."/>
            <person name="Jabbari K."/>
            <person name="Bowler C."/>
            <person name="Panaud O."/>
            <person name="Piegu B."/>
            <person name="Ball S.G."/>
            <person name="Ral J.-P."/>
            <person name="Bouget F.-Y."/>
            <person name="Piganeau G."/>
            <person name="De Baets B."/>
            <person name="Picard A."/>
            <person name="Delseny M."/>
            <person name="Demaille J."/>
            <person name="Van de Peer Y."/>
            <person name="Moreau H."/>
        </authorList>
    </citation>
    <scope>NUCLEOTIDE SEQUENCE [LARGE SCALE GENOMIC DNA]</scope>
    <source>
        <strain evidence="3">OTTH 0595 / CCAP 157/2 / RCC745</strain>
    </source>
</reference>
<dbReference type="RefSeq" id="XP_003083229.2">
    <property type="nucleotide sequence ID" value="XM_003083181.2"/>
</dbReference>
<dbReference type="InParanoid" id="A0A096P9V0"/>
<dbReference type="KEGG" id="ota:OT_ostta15g00870"/>
<dbReference type="InterPro" id="IPR040415">
    <property type="entry name" value="SETD9"/>
</dbReference>
<accession>A0A096P9V0</accession>
<evidence type="ECO:0000313" key="2">
    <source>
        <dbReference type="EMBL" id="CEG01713.1"/>
    </source>
</evidence>
<name>A0A096P9V0_OSTTA</name>
<dbReference type="GeneID" id="9837994"/>
<evidence type="ECO:0000313" key="3">
    <source>
        <dbReference type="Proteomes" id="UP000009170"/>
    </source>
</evidence>
<dbReference type="OrthoDB" id="442460at2759"/>
<gene>
    <name evidence="2" type="ORF">OT_ostta15g00870</name>
</gene>
<protein>
    <submittedName>
        <fullName evidence="2">SET domain</fullName>
    </submittedName>
</protein>
<comment type="caution">
    <text evidence="2">The sequence shown here is derived from an EMBL/GenBank/DDBJ whole genome shotgun (WGS) entry which is preliminary data.</text>
</comment>
<evidence type="ECO:0000259" key="1">
    <source>
        <dbReference type="PROSITE" id="PS50280"/>
    </source>
</evidence>
<dbReference type="Gene3D" id="2.170.270.10">
    <property type="entry name" value="SET domain"/>
    <property type="match status" value="1"/>
</dbReference>